<dbReference type="InterPro" id="IPR015424">
    <property type="entry name" value="PyrdxlP-dep_Trfase"/>
</dbReference>
<evidence type="ECO:0000256" key="2">
    <source>
        <dbReference type="ARBA" id="ARBA00022576"/>
    </source>
</evidence>
<evidence type="ECO:0000256" key="3">
    <source>
        <dbReference type="ARBA" id="ARBA00022679"/>
    </source>
</evidence>
<dbReference type="InterPro" id="IPR004839">
    <property type="entry name" value="Aminotransferase_I/II_large"/>
</dbReference>
<name>A0A7W7VLS0_9ACTN</name>
<comment type="cofactor">
    <cofactor evidence="1">
        <name>pyridoxal 5'-phosphate</name>
        <dbReference type="ChEBI" id="CHEBI:597326"/>
    </cofactor>
</comment>
<keyword evidence="7" id="KW-1185">Reference proteome</keyword>
<proteinExistence type="predicted"/>
<dbReference type="GO" id="GO:0030170">
    <property type="term" value="F:pyridoxal phosphate binding"/>
    <property type="evidence" value="ECO:0007669"/>
    <property type="project" value="InterPro"/>
</dbReference>
<dbReference type="Pfam" id="PF00155">
    <property type="entry name" value="Aminotran_1_2"/>
    <property type="match status" value="1"/>
</dbReference>
<evidence type="ECO:0000313" key="7">
    <source>
        <dbReference type="Proteomes" id="UP000552644"/>
    </source>
</evidence>
<evidence type="ECO:0000256" key="1">
    <source>
        <dbReference type="ARBA" id="ARBA00001933"/>
    </source>
</evidence>
<evidence type="ECO:0000259" key="5">
    <source>
        <dbReference type="Pfam" id="PF00155"/>
    </source>
</evidence>
<dbReference type="InterPro" id="IPR015421">
    <property type="entry name" value="PyrdxlP-dep_Trfase_major"/>
</dbReference>
<dbReference type="CDD" id="cd00609">
    <property type="entry name" value="AAT_like"/>
    <property type="match status" value="1"/>
</dbReference>
<dbReference type="EC" id="2.6.1.103" evidence="6"/>
<dbReference type="InterPro" id="IPR015422">
    <property type="entry name" value="PyrdxlP-dep_Trfase_small"/>
</dbReference>
<dbReference type="GO" id="GO:1901605">
    <property type="term" value="P:alpha-amino acid metabolic process"/>
    <property type="evidence" value="ECO:0007669"/>
    <property type="project" value="TreeGrafter"/>
</dbReference>
<dbReference type="RefSeq" id="WP_184713695.1">
    <property type="nucleotide sequence ID" value="NZ_JACHJP010000002.1"/>
</dbReference>
<sequence length="439" mass="47639">MTVQTPTRHDLSLDDLHGSLTDPAMSAMNLLNEISMRYPAAISFAAGRPAEDFFDVADVHEYLGVFHDHLRTARGLTEQEARRLLLQYGRTKGIIHDLVREHLRIDEDIHVPAESIVVTVGCQEAMFLVLRALATSPQDVLLAVSPTYVGLTGAALLTGLPVWPVRGGDEGLDLADLRAQIGRARSRGLRPRALYLVPDSANPTGASLPPRLRQEVLDLASEEDFLLLEDNPYGFFGGGEPLPTLKAMDTERRVVYLGSFAKTALPGARIGYVVADQRISDGSLLADRLAMIKSMTTVNTSPIAQAVIGGALLKHGCSLRAANLRQAALYRRNLRLVLDGLAERFPPGHGVTWNTPPGGFFLVVTVPFQVDDELLEHSASHHGVIWTPMSHFCPDGGGERQLRLSLSQVTPETVGQGLDRLAALIGERLRQVSPATCPG</sequence>
<keyword evidence="3 6" id="KW-0808">Transferase</keyword>
<evidence type="ECO:0000313" key="6">
    <source>
        <dbReference type="EMBL" id="MBB4914967.1"/>
    </source>
</evidence>
<gene>
    <name evidence="6" type="ORF">FHS44_002052</name>
</gene>
<dbReference type="PANTHER" id="PTHR42790:SF19">
    <property type="entry name" value="KYNURENINE_ALPHA-AMINOADIPATE AMINOTRANSFERASE, MITOCHONDRIAL"/>
    <property type="match status" value="1"/>
</dbReference>
<dbReference type="PANTHER" id="PTHR42790">
    <property type="entry name" value="AMINOTRANSFERASE"/>
    <property type="match status" value="1"/>
</dbReference>
<dbReference type="EMBL" id="JACHJP010000002">
    <property type="protein sequence ID" value="MBB4914967.1"/>
    <property type="molecule type" value="Genomic_DNA"/>
</dbReference>
<dbReference type="Proteomes" id="UP000552644">
    <property type="component" value="Unassembled WGS sequence"/>
</dbReference>
<keyword evidence="4" id="KW-0663">Pyridoxal phosphate</keyword>
<feature type="domain" description="Aminotransferase class I/classII large" evidence="5">
    <location>
        <begin position="107"/>
        <end position="421"/>
    </location>
</feature>
<reference evidence="6 7" key="1">
    <citation type="submission" date="2020-08" db="EMBL/GenBank/DDBJ databases">
        <title>Genomic Encyclopedia of Type Strains, Phase III (KMG-III): the genomes of soil and plant-associated and newly described type strains.</title>
        <authorList>
            <person name="Whitman W."/>
        </authorList>
    </citation>
    <scope>NUCLEOTIDE SEQUENCE [LARGE SCALE GENOMIC DNA]</scope>
    <source>
        <strain evidence="6 7">CECT 8840</strain>
    </source>
</reference>
<dbReference type="InterPro" id="IPR050859">
    <property type="entry name" value="Class-I_PLP-dep_aminotransf"/>
</dbReference>
<comment type="caution">
    <text evidence="6">The sequence shown here is derived from an EMBL/GenBank/DDBJ whole genome shotgun (WGS) entry which is preliminary data.</text>
</comment>
<dbReference type="AlphaFoldDB" id="A0A7W7VLS0"/>
<dbReference type="Gene3D" id="3.90.1150.10">
    <property type="entry name" value="Aspartate Aminotransferase, domain 1"/>
    <property type="match status" value="1"/>
</dbReference>
<organism evidence="6 7">
    <name type="scientific">Streptosporangium saharense</name>
    <dbReference type="NCBI Taxonomy" id="1706840"/>
    <lineage>
        <taxon>Bacteria</taxon>
        <taxon>Bacillati</taxon>
        <taxon>Actinomycetota</taxon>
        <taxon>Actinomycetes</taxon>
        <taxon>Streptosporangiales</taxon>
        <taxon>Streptosporangiaceae</taxon>
        <taxon>Streptosporangium</taxon>
    </lineage>
</organism>
<dbReference type="GO" id="GO:0008483">
    <property type="term" value="F:transaminase activity"/>
    <property type="evidence" value="ECO:0007669"/>
    <property type="project" value="UniProtKB-KW"/>
</dbReference>
<keyword evidence="2 6" id="KW-0032">Aminotransferase</keyword>
<evidence type="ECO:0000256" key="4">
    <source>
        <dbReference type="ARBA" id="ARBA00022898"/>
    </source>
</evidence>
<dbReference type="SUPFAM" id="SSF53383">
    <property type="entry name" value="PLP-dependent transferases"/>
    <property type="match status" value="1"/>
</dbReference>
<protein>
    <submittedName>
        <fullName evidence="6">(S)-3,5-dihydroxyphenylglycine transaminase</fullName>
        <ecNumber evidence="6">2.6.1.103</ecNumber>
    </submittedName>
</protein>
<accession>A0A7W7VLS0</accession>
<dbReference type="Gene3D" id="3.40.640.10">
    <property type="entry name" value="Type I PLP-dependent aspartate aminotransferase-like (Major domain)"/>
    <property type="match status" value="1"/>
</dbReference>